<evidence type="ECO:0000256" key="5">
    <source>
        <dbReference type="ARBA" id="ARBA00022989"/>
    </source>
</evidence>
<feature type="transmembrane region" description="Helical" evidence="9">
    <location>
        <begin position="74"/>
        <end position="96"/>
    </location>
</feature>
<keyword evidence="5 9" id="KW-1133">Transmembrane helix</keyword>
<proteinExistence type="inferred from homology"/>
<evidence type="ECO:0000256" key="3">
    <source>
        <dbReference type="ARBA" id="ARBA00022692"/>
    </source>
</evidence>
<accession>A0ABN3JH39</accession>
<comment type="subcellular location">
    <subcellularLocation>
        <location evidence="1">Membrane</location>
        <topology evidence="1">Multi-pass membrane protein</topology>
    </subcellularLocation>
</comment>
<name>A0ABN3JH39_9ACTN</name>
<evidence type="ECO:0000313" key="10">
    <source>
        <dbReference type="EMBL" id="GAA2430283.1"/>
    </source>
</evidence>
<dbReference type="Proteomes" id="UP001501231">
    <property type="component" value="Unassembled WGS sequence"/>
</dbReference>
<dbReference type="PRINTS" id="PR00075">
    <property type="entry name" value="FACDDSATRASE"/>
</dbReference>
<dbReference type="InterPro" id="IPR015876">
    <property type="entry name" value="Acyl-CoA_DS"/>
</dbReference>
<gene>
    <name evidence="10" type="ORF">GCM10010191_49790</name>
</gene>
<feature type="transmembrane region" description="Helical" evidence="9">
    <location>
        <begin position="42"/>
        <end position="62"/>
    </location>
</feature>
<reference evidence="10 11" key="1">
    <citation type="journal article" date="2019" name="Int. J. Syst. Evol. Microbiol.">
        <title>The Global Catalogue of Microorganisms (GCM) 10K type strain sequencing project: providing services to taxonomists for standard genome sequencing and annotation.</title>
        <authorList>
            <consortium name="The Broad Institute Genomics Platform"/>
            <consortium name="The Broad Institute Genome Sequencing Center for Infectious Disease"/>
            <person name="Wu L."/>
            <person name="Ma J."/>
        </authorList>
    </citation>
    <scope>NUCLEOTIDE SEQUENCE [LARGE SCALE GENOMIC DNA]</scope>
    <source>
        <strain evidence="10 11">JCM 3325</strain>
    </source>
</reference>
<evidence type="ECO:0000256" key="4">
    <source>
        <dbReference type="ARBA" id="ARBA00022832"/>
    </source>
</evidence>
<keyword evidence="11" id="KW-1185">Reference proteome</keyword>
<evidence type="ECO:0000313" key="11">
    <source>
        <dbReference type="Proteomes" id="UP001501231"/>
    </source>
</evidence>
<dbReference type="RefSeq" id="WP_344592001.1">
    <property type="nucleotide sequence ID" value="NZ_BAAARW010000020.1"/>
</dbReference>
<evidence type="ECO:0000256" key="2">
    <source>
        <dbReference type="ARBA" id="ARBA00008749"/>
    </source>
</evidence>
<dbReference type="EMBL" id="BAAARW010000020">
    <property type="protein sequence ID" value="GAA2430283.1"/>
    <property type="molecule type" value="Genomic_DNA"/>
</dbReference>
<comment type="caution">
    <text evidence="10">The sequence shown here is derived from an EMBL/GenBank/DDBJ whole genome shotgun (WGS) entry which is preliminary data.</text>
</comment>
<evidence type="ECO:0000256" key="7">
    <source>
        <dbReference type="ARBA" id="ARBA00023098"/>
    </source>
</evidence>
<keyword evidence="4" id="KW-0276">Fatty acid metabolism</keyword>
<sequence length="139" mass="15058">MSIDQIALPRPRAPARRYDGGAFPSAAGASLCVGTRLRRIQVVLTGVIVVTLLIGLAAAVWVGWERAVTLTDLLLTLTFYTLTALGVTVGLHRLLTHRSFTARRGLRIVLAIAGSMSFQGNVIDWVAIQQTLDIKQPRP</sequence>
<protein>
    <submittedName>
        <fullName evidence="10">Uncharacterized protein</fullName>
    </submittedName>
</protein>
<organism evidence="10 11">
    <name type="scientific">Actinomadura vinacea</name>
    <dbReference type="NCBI Taxonomy" id="115336"/>
    <lineage>
        <taxon>Bacteria</taxon>
        <taxon>Bacillati</taxon>
        <taxon>Actinomycetota</taxon>
        <taxon>Actinomycetes</taxon>
        <taxon>Streptosporangiales</taxon>
        <taxon>Thermomonosporaceae</taxon>
        <taxon>Actinomadura</taxon>
    </lineage>
</organism>
<evidence type="ECO:0000256" key="8">
    <source>
        <dbReference type="ARBA" id="ARBA00023136"/>
    </source>
</evidence>
<keyword evidence="3 9" id="KW-0812">Transmembrane</keyword>
<dbReference type="PANTHER" id="PTHR11351">
    <property type="entry name" value="ACYL-COA DESATURASE"/>
    <property type="match status" value="1"/>
</dbReference>
<comment type="similarity">
    <text evidence="2">Belongs to the fatty acid desaturase type 2 family.</text>
</comment>
<keyword evidence="6" id="KW-0560">Oxidoreductase</keyword>
<evidence type="ECO:0000256" key="9">
    <source>
        <dbReference type="SAM" id="Phobius"/>
    </source>
</evidence>
<keyword evidence="8 9" id="KW-0472">Membrane</keyword>
<evidence type="ECO:0000256" key="6">
    <source>
        <dbReference type="ARBA" id="ARBA00023002"/>
    </source>
</evidence>
<dbReference type="PANTHER" id="PTHR11351:SF3">
    <property type="entry name" value="BLL4393 PROTEIN"/>
    <property type="match status" value="1"/>
</dbReference>
<evidence type="ECO:0000256" key="1">
    <source>
        <dbReference type="ARBA" id="ARBA00004141"/>
    </source>
</evidence>
<keyword evidence="7" id="KW-0443">Lipid metabolism</keyword>